<protein>
    <submittedName>
        <fullName evidence="2">Uncharacterized protein</fullName>
    </submittedName>
</protein>
<proteinExistence type="predicted"/>
<sequence>MSHQSFIRYWISGAMLSVLATLHVNAAESIAGKQLSPQELAQYAHAPSVRLDGQTFKHLNAGETAKSMRAGSAGDRATLLVNERGVVGETRNELVVSQVEPDRVREVAGQLGKSPVATAYFAPVRISTLRFASFEDAVEARAKLIKLLPQARVNLPIRYATSKAR</sequence>
<keyword evidence="1" id="KW-0732">Signal</keyword>
<feature type="signal peptide" evidence="1">
    <location>
        <begin position="1"/>
        <end position="26"/>
    </location>
</feature>
<name>A0A9Q9SIZ0_9BURK</name>
<dbReference type="AlphaFoldDB" id="A0A9Q9SIZ0"/>
<evidence type="ECO:0000313" key="3">
    <source>
        <dbReference type="Proteomes" id="UP000494172"/>
    </source>
</evidence>
<dbReference type="Proteomes" id="UP000494172">
    <property type="component" value="Unassembled WGS sequence"/>
</dbReference>
<gene>
    <name evidence="2" type="ORF">BAR24066_02952</name>
</gene>
<comment type="caution">
    <text evidence="2">The sequence shown here is derived from an EMBL/GenBank/DDBJ whole genome shotgun (WGS) entry which is preliminary data.</text>
</comment>
<organism evidence="2 3">
    <name type="scientific">Burkholderia arboris</name>
    <dbReference type="NCBI Taxonomy" id="488730"/>
    <lineage>
        <taxon>Bacteria</taxon>
        <taxon>Pseudomonadati</taxon>
        <taxon>Pseudomonadota</taxon>
        <taxon>Betaproteobacteria</taxon>
        <taxon>Burkholderiales</taxon>
        <taxon>Burkholderiaceae</taxon>
        <taxon>Burkholderia</taxon>
        <taxon>Burkholderia cepacia complex</taxon>
    </lineage>
</organism>
<evidence type="ECO:0000313" key="2">
    <source>
        <dbReference type="EMBL" id="VWB63579.1"/>
    </source>
</evidence>
<accession>A0A9Q9SIZ0</accession>
<feature type="chain" id="PRO_5040272587" evidence="1">
    <location>
        <begin position="27"/>
        <end position="165"/>
    </location>
</feature>
<dbReference type="RefSeq" id="WP_340625186.1">
    <property type="nucleotide sequence ID" value="NZ_JBBMXW010000002.1"/>
</dbReference>
<reference evidence="2 3" key="1">
    <citation type="submission" date="2019-09" db="EMBL/GenBank/DDBJ databases">
        <authorList>
            <person name="Depoorter E."/>
        </authorList>
    </citation>
    <scope>NUCLEOTIDE SEQUENCE [LARGE SCALE GENOMIC DNA]</scope>
    <source>
        <strain evidence="2">LMG 24066</strain>
    </source>
</reference>
<dbReference type="EMBL" id="CABVPX010000010">
    <property type="protein sequence ID" value="VWB63579.1"/>
    <property type="molecule type" value="Genomic_DNA"/>
</dbReference>
<evidence type="ECO:0000256" key="1">
    <source>
        <dbReference type="SAM" id="SignalP"/>
    </source>
</evidence>